<dbReference type="Proteomes" id="UP001518140">
    <property type="component" value="Unassembled WGS sequence"/>
</dbReference>
<dbReference type="SUPFAM" id="SSF53850">
    <property type="entry name" value="Periplasmic binding protein-like II"/>
    <property type="match status" value="1"/>
</dbReference>
<feature type="domain" description="SsuA/THI5-like" evidence="2">
    <location>
        <begin position="145"/>
        <end position="329"/>
    </location>
</feature>
<comment type="caution">
    <text evidence="3">The sequence shown here is derived from an EMBL/GenBank/DDBJ whole genome shotgun (WGS) entry which is preliminary data.</text>
</comment>
<evidence type="ECO:0000313" key="3">
    <source>
        <dbReference type="EMBL" id="NGO41150.1"/>
    </source>
</evidence>
<dbReference type="Pfam" id="PF09084">
    <property type="entry name" value="NMT1"/>
    <property type="match status" value="1"/>
</dbReference>
<feature type="region of interest" description="Disordered" evidence="1">
    <location>
        <begin position="64"/>
        <end position="93"/>
    </location>
</feature>
<keyword evidence="4" id="KW-1185">Reference proteome</keyword>
<protein>
    <submittedName>
        <fullName evidence="3">ABC transporter substrate-binding protein</fullName>
    </submittedName>
</protein>
<accession>A0ABX0DKB0</accession>
<dbReference type="PANTHER" id="PTHR30024">
    <property type="entry name" value="ALIPHATIC SULFONATES-BINDING PROTEIN-RELATED"/>
    <property type="match status" value="1"/>
</dbReference>
<evidence type="ECO:0000313" key="4">
    <source>
        <dbReference type="Proteomes" id="UP001518140"/>
    </source>
</evidence>
<dbReference type="InterPro" id="IPR015168">
    <property type="entry name" value="SsuA/THI5"/>
</dbReference>
<evidence type="ECO:0000256" key="1">
    <source>
        <dbReference type="SAM" id="MobiDB-lite"/>
    </source>
</evidence>
<evidence type="ECO:0000259" key="2">
    <source>
        <dbReference type="Pfam" id="PF09084"/>
    </source>
</evidence>
<feature type="compositionally biased region" description="Basic and acidic residues" evidence="1">
    <location>
        <begin position="64"/>
        <end position="79"/>
    </location>
</feature>
<organism evidence="3 4">
    <name type="scientific">Streptomyces ureilyticus</name>
    <dbReference type="NCBI Taxonomy" id="1775131"/>
    <lineage>
        <taxon>Bacteria</taxon>
        <taxon>Bacillati</taxon>
        <taxon>Actinomycetota</taxon>
        <taxon>Actinomycetes</taxon>
        <taxon>Kitasatosporales</taxon>
        <taxon>Streptomycetaceae</taxon>
        <taxon>Streptomyces</taxon>
    </lineage>
</organism>
<name>A0ABX0DKB0_9ACTN</name>
<dbReference type="PANTHER" id="PTHR30024:SF42">
    <property type="entry name" value="ALIPHATIC SULFONATES-BINDING PROTEIN-RELATED"/>
    <property type="match status" value="1"/>
</dbReference>
<sequence>MVGRRLAPCARPDALPSDAVTGCCLSRRRRADSLGAGLTGSFWPTHDCAHVSAIDCITSIARRPGDNTRPRRHLAERSDPLSSRSVKTPASRRRLKRLRALGVIVSATLLLAGCSGGGSDNSFTVALIEPDIAAVPLLAAVDAVREQGFDVKVEEAAEPELAIEGLVRGDYQFSAEATSPALIAMSKGAPIRIVADAIGNQWAVYGAQNRDSCDHLDGRPFGIFSEGSVATAMVRQWVSEDCRAGSEPEYLTIGGSDARAQALLSGQIDATALEVTDAVTLERAGGGKGLHRLVDFKEVFPGLHPQTVYANEDYLGEHRKPSQAFIDALVAEHRKINADPGYLVSLLKKYLPDAYDDATAKVTSRRYVEAGLFNAAGLTPRSVQRTVDFFSDAGIVKRMPAEDVADLSFIDRAAAAQEPVAQEPAAQERGEGS</sequence>
<gene>
    <name evidence="3" type="ORF">G6048_02880</name>
</gene>
<dbReference type="EMBL" id="JAAKZX010000005">
    <property type="protein sequence ID" value="NGO41150.1"/>
    <property type="molecule type" value="Genomic_DNA"/>
</dbReference>
<reference evidence="3 4" key="1">
    <citation type="submission" date="2020-02" db="EMBL/GenBank/DDBJ databases">
        <title>Whole-genome analyses of novel actinobacteria.</title>
        <authorList>
            <person name="Sahin N."/>
            <person name="Tokatli A."/>
        </authorList>
    </citation>
    <scope>NUCLEOTIDE SEQUENCE [LARGE SCALE GENOMIC DNA]</scope>
    <source>
        <strain evidence="3 4">YC419</strain>
    </source>
</reference>
<proteinExistence type="predicted"/>
<dbReference type="Gene3D" id="3.40.190.10">
    <property type="entry name" value="Periplasmic binding protein-like II"/>
    <property type="match status" value="2"/>
</dbReference>